<evidence type="ECO:0000256" key="9">
    <source>
        <dbReference type="ARBA" id="ARBA00022989"/>
    </source>
</evidence>
<sequence length="1106" mass="120081">MAVPALKVSVNFSRKDKTYSTGDVLRGDVCLETGTPLPHEGVDIKISITLNLSAQIHVLGYQILLVASGLCCYYRLRLGVCGHHTTSAKGRERESRECAESDSTECDCPPFLCSCVRARQHYLIVSWIVSIILTLGSLCSQLWYIDITGGETFIGNTQFMFSLVVSRNALSPRYHTLSRVWVGVAYAINLVTFSFWTHKDIPSVAFGCTLLVLCLLGVRMSLLMHGDITHVIRQSNQCLKSRQAALRVFQSSLPKDTQRYVTLPHLHITSAQTLLETATQAETEGERDGDAEAQSHAGEQREGVPPKNEGEGQREVERSVPGMVTTETGVTVGFLSVKLSGTSVPAAQYVKDLIAVMHCLDQLLHRYPGVDKIKGADGTLILLARDSDGEREGERDGKEHSGSSLLCQYMCTACVCVSQMVGDTVSRDTILGLRGGVACGDVTAGVLGSTELMYDVFGNTVNTAARLMAKASVNEVLVSEQVARAVCKAPPCTSTPPCPLVQSEPRVQVLKGIDTTLTPCLFPVRVILLSSTALTGALEVIQELGDTCLLEHKASWVDKILSPREREGEREGECDRDHPSLFGYTSSILLDDPWSVITASIEQTTLAREDSFSHRGDTLYTPRVASSRRDTPDPERERERETDMTCVVMEAVSAMPRSMSTVGRDKARERAVAQVMGSISSIGSIGSMGSLGSMGSMCSIPSGGSASSFIGSRGSVPSMGSASSFQGSSIYSMTQSFDVAERRDRETEGEGERVVVHDTPSPTHSLSPCLDPVSLSLSLSLSEHCDAYGDADIVVSESETILSETESALDVDVPLVLMRPTHSGPPPASMLSLSLPMSISTVSDMSDTECTAVPTSPHAVSHGITAVDDLLLTELRTLNSLVPVGSPLWKLGQKARFTADGHGKGRPVSKDTDTEHNESVDISVESVESVESGVEHVNPWVLMFGCIWQIVKLCYNPQFLSNVFVAFSSMNTLQLFHNPVSALLSVELILVLWLVIKEGLFYTSNHGAASLSFLWGTHMPYADMASLIVLTLVAMWRFVGHFIVRSEGQKSSYEMLVRTFTSGDRHSKHTLDGDASLKPVRRVFQRLVPMFLSIPTQLMTLGVYID</sequence>
<evidence type="ECO:0000313" key="16">
    <source>
        <dbReference type="Proteomes" id="UP000265618"/>
    </source>
</evidence>
<evidence type="ECO:0000256" key="3">
    <source>
        <dbReference type="ARBA" id="ARBA00012201"/>
    </source>
</evidence>
<name>A0A9K3GFV6_9EUKA</name>
<dbReference type="PROSITE" id="PS50125">
    <property type="entry name" value="GUANYLATE_CYCLASE_2"/>
    <property type="match status" value="1"/>
</dbReference>
<evidence type="ECO:0000256" key="8">
    <source>
        <dbReference type="ARBA" id="ARBA00022842"/>
    </source>
</evidence>
<evidence type="ECO:0000256" key="5">
    <source>
        <dbReference type="ARBA" id="ARBA00022723"/>
    </source>
</evidence>
<dbReference type="SMART" id="SM00044">
    <property type="entry name" value="CYCc"/>
    <property type="match status" value="1"/>
</dbReference>
<dbReference type="InterPro" id="IPR029787">
    <property type="entry name" value="Nucleotide_cyclase"/>
</dbReference>
<dbReference type="GO" id="GO:0004016">
    <property type="term" value="F:adenylate cyclase activity"/>
    <property type="evidence" value="ECO:0007669"/>
    <property type="project" value="UniProtKB-EC"/>
</dbReference>
<accession>A0A9K3GFV6</accession>
<gene>
    <name evidence="15" type="ORF">KIPB_002112</name>
</gene>
<evidence type="ECO:0000256" key="12">
    <source>
        <dbReference type="SAM" id="MobiDB-lite"/>
    </source>
</evidence>
<feature type="transmembrane region" description="Helical" evidence="13">
    <location>
        <begin position="204"/>
        <end position="224"/>
    </location>
</feature>
<feature type="compositionally biased region" description="Basic and acidic residues" evidence="12">
    <location>
        <begin position="627"/>
        <end position="642"/>
    </location>
</feature>
<proteinExistence type="predicted"/>
<organism evidence="15 16">
    <name type="scientific">Kipferlia bialata</name>
    <dbReference type="NCBI Taxonomy" id="797122"/>
    <lineage>
        <taxon>Eukaryota</taxon>
        <taxon>Metamonada</taxon>
        <taxon>Carpediemonas-like organisms</taxon>
        <taxon>Kipferlia</taxon>
    </lineage>
</organism>
<dbReference type="InterPro" id="IPR001054">
    <property type="entry name" value="A/G_cyclase"/>
</dbReference>
<dbReference type="AlphaFoldDB" id="A0A9K3GFV6"/>
<feature type="region of interest" description="Disordered" evidence="12">
    <location>
        <begin position="617"/>
        <end position="642"/>
    </location>
</feature>
<keyword evidence="8" id="KW-0460">Magnesium</keyword>
<reference evidence="15 16" key="1">
    <citation type="journal article" date="2018" name="PLoS ONE">
        <title>The draft genome of Kipferlia bialata reveals reductive genome evolution in fornicate parasites.</title>
        <authorList>
            <person name="Tanifuji G."/>
            <person name="Takabayashi S."/>
            <person name="Kume K."/>
            <person name="Takagi M."/>
            <person name="Nakayama T."/>
            <person name="Kamikawa R."/>
            <person name="Inagaki Y."/>
            <person name="Hashimoto T."/>
        </authorList>
    </citation>
    <scope>NUCLEOTIDE SEQUENCE [LARGE SCALE GENOMIC DNA]</scope>
    <source>
        <strain evidence="15">NY0173</strain>
    </source>
</reference>
<feature type="region of interest" description="Disordered" evidence="12">
    <location>
        <begin position="740"/>
        <end position="767"/>
    </location>
</feature>
<dbReference type="CDD" id="cd07302">
    <property type="entry name" value="CHD"/>
    <property type="match status" value="1"/>
</dbReference>
<dbReference type="GO" id="GO:0009190">
    <property type="term" value="P:cyclic nucleotide biosynthetic process"/>
    <property type="evidence" value="ECO:0007669"/>
    <property type="project" value="InterPro"/>
</dbReference>
<keyword evidence="9 13" id="KW-1133">Transmembrane helix</keyword>
<comment type="catalytic activity">
    <reaction evidence="1">
        <text>ATP = 3',5'-cyclic AMP + diphosphate</text>
        <dbReference type="Rhea" id="RHEA:15389"/>
        <dbReference type="ChEBI" id="CHEBI:30616"/>
        <dbReference type="ChEBI" id="CHEBI:33019"/>
        <dbReference type="ChEBI" id="CHEBI:58165"/>
        <dbReference type="EC" id="4.6.1.1"/>
    </reaction>
</comment>
<feature type="region of interest" description="Disordered" evidence="12">
    <location>
        <begin position="279"/>
        <end position="323"/>
    </location>
</feature>
<dbReference type="GO" id="GO:0016020">
    <property type="term" value="C:membrane"/>
    <property type="evidence" value="ECO:0007669"/>
    <property type="project" value="UniProtKB-SubCell"/>
</dbReference>
<keyword evidence="5" id="KW-0479">Metal-binding</keyword>
<evidence type="ECO:0000256" key="13">
    <source>
        <dbReference type="SAM" id="Phobius"/>
    </source>
</evidence>
<feature type="domain" description="Guanylate cyclase" evidence="14">
    <location>
        <begin position="431"/>
        <end position="468"/>
    </location>
</feature>
<dbReference type="EC" id="4.6.1.1" evidence="3"/>
<keyword evidence="16" id="KW-1185">Reference proteome</keyword>
<feature type="transmembrane region" description="Helical" evidence="13">
    <location>
        <begin position="122"/>
        <end position="145"/>
    </location>
</feature>
<keyword evidence="11" id="KW-0456">Lyase</keyword>
<evidence type="ECO:0000256" key="10">
    <source>
        <dbReference type="ARBA" id="ARBA00023136"/>
    </source>
</evidence>
<dbReference type="Proteomes" id="UP000265618">
    <property type="component" value="Unassembled WGS sequence"/>
</dbReference>
<evidence type="ECO:0000259" key="14">
    <source>
        <dbReference type="PROSITE" id="PS50125"/>
    </source>
</evidence>
<comment type="caution">
    <text evidence="15">The sequence shown here is derived from an EMBL/GenBank/DDBJ whole genome shotgun (WGS) entry which is preliminary data.</text>
</comment>
<dbReference type="GO" id="GO:0046872">
    <property type="term" value="F:metal ion binding"/>
    <property type="evidence" value="ECO:0007669"/>
    <property type="project" value="UniProtKB-KW"/>
</dbReference>
<keyword evidence="7" id="KW-0067">ATP-binding</keyword>
<evidence type="ECO:0000313" key="15">
    <source>
        <dbReference type="EMBL" id="GIQ81192.1"/>
    </source>
</evidence>
<feature type="compositionally biased region" description="Basic and acidic residues" evidence="12">
    <location>
        <begin position="298"/>
        <end position="318"/>
    </location>
</feature>
<keyword evidence="10 13" id="KW-0472">Membrane</keyword>
<dbReference type="GO" id="GO:0005524">
    <property type="term" value="F:ATP binding"/>
    <property type="evidence" value="ECO:0007669"/>
    <property type="project" value="UniProtKB-KW"/>
</dbReference>
<evidence type="ECO:0000256" key="1">
    <source>
        <dbReference type="ARBA" id="ARBA00001593"/>
    </source>
</evidence>
<feature type="transmembrane region" description="Helical" evidence="13">
    <location>
        <begin position="180"/>
        <end position="197"/>
    </location>
</feature>
<evidence type="ECO:0000256" key="4">
    <source>
        <dbReference type="ARBA" id="ARBA00022692"/>
    </source>
</evidence>
<feature type="compositionally biased region" description="Basic and acidic residues" evidence="12">
    <location>
        <begin position="740"/>
        <end position="756"/>
    </location>
</feature>
<dbReference type="OrthoDB" id="1890790at2759"/>
<keyword evidence="4 13" id="KW-0812">Transmembrane</keyword>
<dbReference type="GO" id="GO:0035556">
    <property type="term" value="P:intracellular signal transduction"/>
    <property type="evidence" value="ECO:0007669"/>
    <property type="project" value="InterPro"/>
</dbReference>
<evidence type="ECO:0000256" key="7">
    <source>
        <dbReference type="ARBA" id="ARBA00022840"/>
    </source>
</evidence>
<dbReference type="EMBL" id="BDIP01000329">
    <property type="protein sequence ID" value="GIQ81192.1"/>
    <property type="molecule type" value="Genomic_DNA"/>
</dbReference>
<comment type="subcellular location">
    <subcellularLocation>
        <location evidence="2">Membrane</location>
        <topology evidence="2">Multi-pass membrane protein</topology>
    </subcellularLocation>
</comment>
<evidence type="ECO:0000256" key="11">
    <source>
        <dbReference type="ARBA" id="ARBA00023239"/>
    </source>
</evidence>
<evidence type="ECO:0000256" key="6">
    <source>
        <dbReference type="ARBA" id="ARBA00022741"/>
    </source>
</evidence>
<protein>
    <recommendedName>
        <fullName evidence="3">adenylate cyclase</fullName>
        <ecNumber evidence="3">4.6.1.1</ecNumber>
    </recommendedName>
</protein>
<dbReference type="SUPFAM" id="SSF55073">
    <property type="entry name" value="Nucleotide cyclase"/>
    <property type="match status" value="1"/>
</dbReference>
<keyword evidence="6" id="KW-0547">Nucleotide-binding</keyword>
<dbReference type="PANTHER" id="PTHR45627">
    <property type="entry name" value="ADENYLATE CYCLASE TYPE 1"/>
    <property type="match status" value="1"/>
</dbReference>
<dbReference type="Pfam" id="PF00211">
    <property type="entry name" value="Guanylate_cyc"/>
    <property type="match status" value="1"/>
</dbReference>
<evidence type="ECO:0000256" key="2">
    <source>
        <dbReference type="ARBA" id="ARBA00004141"/>
    </source>
</evidence>
<dbReference type="Gene3D" id="3.30.70.1230">
    <property type="entry name" value="Nucleotide cyclase"/>
    <property type="match status" value="1"/>
</dbReference>